<evidence type="ECO:0000313" key="5">
    <source>
        <dbReference type="Proteomes" id="UP000254040"/>
    </source>
</evidence>
<gene>
    <name evidence="2" type="ORF">Lmor_2224</name>
    <name evidence="3" type="ORF">NCTC12239_01314</name>
</gene>
<proteinExistence type="predicted"/>
<keyword evidence="4" id="KW-1185">Reference proteome</keyword>
<sequence>MNYIYSGVPTYLALFLIWIYIAYDAYRLNVDKNGVKLNWYNKWYFYIFFALIFYFIFLLSKAFMANYQHPRIINEIFSPTLQTGDLEMAKMNYGHSSGFFITNVFDNSAPFNSLSPVLIFSSPKYTVGSFIAFKSSDENKIYVGKVIGITGDTFTKKSTSITIPQDMVLVLVNKDETILIPMKDIVGKLLYIFWARNFARIGTRVD</sequence>
<dbReference type="SUPFAM" id="SSF51306">
    <property type="entry name" value="LexA/Signal peptidase"/>
    <property type="match status" value="1"/>
</dbReference>
<evidence type="ECO:0000313" key="4">
    <source>
        <dbReference type="Proteomes" id="UP000054985"/>
    </source>
</evidence>
<evidence type="ECO:0000256" key="1">
    <source>
        <dbReference type="SAM" id="Phobius"/>
    </source>
</evidence>
<keyword evidence="1" id="KW-0812">Transmembrane</keyword>
<keyword evidence="1" id="KW-1133">Transmembrane helix</keyword>
<dbReference type="OrthoDB" id="10003479at2"/>
<keyword evidence="1" id="KW-0472">Membrane</keyword>
<dbReference type="Proteomes" id="UP000254040">
    <property type="component" value="Unassembled WGS sequence"/>
</dbReference>
<dbReference type="Proteomes" id="UP000054985">
    <property type="component" value="Unassembled WGS sequence"/>
</dbReference>
<accession>A0A378JUQ1</accession>
<dbReference type="RefSeq" id="WP_028383101.1">
    <property type="nucleotide sequence ID" value="NZ_CAAAJG010000003.1"/>
</dbReference>
<feature type="transmembrane region" description="Helical" evidence="1">
    <location>
        <begin position="7"/>
        <end position="23"/>
    </location>
</feature>
<dbReference type="EMBL" id="LNYN01000029">
    <property type="protein sequence ID" value="KTD32286.1"/>
    <property type="molecule type" value="Genomic_DNA"/>
</dbReference>
<reference evidence="3 5" key="2">
    <citation type="submission" date="2018-06" db="EMBL/GenBank/DDBJ databases">
        <authorList>
            <consortium name="Pathogen Informatics"/>
            <person name="Doyle S."/>
        </authorList>
    </citation>
    <scope>NUCLEOTIDE SEQUENCE [LARGE SCALE GENOMIC DNA]</scope>
    <source>
        <strain evidence="3 5">NCTC12239</strain>
    </source>
</reference>
<feature type="transmembrane region" description="Helical" evidence="1">
    <location>
        <begin position="43"/>
        <end position="64"/>
    </location>
</feature>
<dbReference type="EMBL" id="UGOG01000001">
    <property type="protein sequence ID" value="STX62383.1"/>
    <property type="molecule type" value="Genomic_DNA"/>
</dbReference>
<dbReference type="InterPro" id="IPR036286">
    <property type="entry name" value="LexA/Signal_pep-like_sf"/>
</dbReference>
<dbReference type="Gene3D" id="2.10.109.10">
    <property type="entry name" value="Umud Fragment, subunit A"/>
    <property type="match status" value="1"/>
</dbReference>
<name>A0A378JUQ1_9GAMM</name>
<dbReference type="STRING" id="39962.Lmor_2224"/>
<protein>
    <submittedName>
        <fullName evidence="3">Signal peptidase I</fullName>
    </submittedName>
</protein>
<evidence type="ECO:0000313" key="2">
    <source>
        <dbReference type="EMBL" id="KTD32286.1"/>
    </source>
</evidence>
<reference evidence="2 4" key="1">
    <citation type="submission" date="2015-11" db="EMBL/GenBank/DDBJ databases">
        <title>Genomic analysis of 38 Legionella species identifies large and diverse effector repertoires.</title>
        <authorList>
            <person name="Burstein D."/>
            <person name="Amaro F."/>
            <person name="Zusman T."/>
            <person name="Lifshitz Z."/>
            <person name="Cohen O."/>
            <person name="Gilbert J.A."/>
            <person name="Pupko T."/>
            <person name="Shuman H.A."/>
            <person name="Segal G."/>
        </authorList>
    </citation>
    <scope>NUCLEOTIDE SEQUENCE [LARGE SCALE GENOMIC DNA]</scope>
    <source>
        <strain evidence="2 4">ATCC 43877</strain>
    </source>
</reference>
<dbReference type="AlphaFoldDB" id="A0A378JUQ1"/>
<organism evidence="3 5">
    <name type="scientific">Legionella moravica</name>
    <dbReference type="NCBI Taxonomy" id="39962"/>
    <lineage>
        <taxon>Bacteria</taxon>
        <taxon>Pseudomonadati</taxon>
        <taxon>Pseudomonadota</taxon>
        <taxon>Gammaproteobacteria</taxon>
        <taxon>Legionellales</taxon>
        <taxon>Legionellaceae</taxon>
        <taxon>Legionella</taxon>
    </lineage>
</organism>
<evidence type="ECO:0000313" key="3">
    <source>
        <dbReference type="EMBL" id="STX62383.1"/>
    </source>
</evidence>